<comment type="function">
    <text evidence="5">The electron transfer flavoprotein serves as a specific electron acceptor for other dehydrogenases. It transfers the electrons to the main respiratory chain via ETF-ubiquinone oxidoreductase (ETF dehydrogenase).</text>
</comment>
<keyword evidence="4 6" id="KW-0274">FAD</keyword>
<organism evidence="8 9">
    <name type="scientific">Lawsonella clevelandensis</name>
    <dbReference type="NCBI Taxonomy" id="1528099"/>
    <lineage>
        <taxon>Bacteria</taxon>
        <taxon>Bacillati</taxon>
        <taxon>Actinomycetota</taxon>
        <taxon>Actinomycetes</taxon>
        <taxon>Mycobacteriales</taxon>
        <taxon>Lawsonellaceae</taxon>
        <taxon>Lawsonella</taxon>
    </lineage>
</organism>
<dbReference type="EMBL" id="LR584267">
    <property type="protein sequence ID" value="VHN99886.1"/>
    <property type="molecule type" value="Genomic_DNA"/>
</dbReference>
<dbReference type="GO" id="GO:0009055">
    <property type="term" value="F:electron transfer activity"/>
    <property type="evidence" value="ECO:0007669"/>
    <property type="project" value="InterPro"/>
</dbReference>
<dbReference type="SMART" id="SM00893">
    <property type="entry name" value="ETF"/>
    <property type="match status" value="1"/>
</dbReference>
<dbReference type="InterPro" id="IPR014730">
    <property type="entry name" value="ETF_a/b_N"/>
</dbReference>
<dbReference type="Gene3D" id="3.40.50.1220">
    <property type="entry name" value="TPP-binding domain"/>
    <property type="match status" value="1"/>
</dbReference>
<feature type="binding site" evidence="6">
    <location>
        <begin position="254"/>
        <end position="258"/>
    </location>
    <ligand>
        <name>FAD</name>
        <dbReference type="ChEBI" id="CHEBI:57692"/>
    </ligand>
</feature>
<dbReference type="RefSeq" id="WP_148417463.1">
    <property type="nucleotide sequence ID" value="NZ_LR584267.1"/>
</dbReference>
<comment type="similarity">
    <text evidence="1">Belongs to the ETF alpha-subunit/FixB family.</text>
</comment>
<feature type="binding site" evidence="6">
    <location>
        <position position="292"/>
    </location>
    <ligand>
        <name>FAD</name>
        <dbReference type="ChEBI" id="CHEBI:57692"/>
    </ligand>
</feature>
<evidence type="ECO:0000313" key="9">
    <source>
        <dbReference type="Proteomes" id="UP000324288"/>
    </source>
</evidence>
<dbReference type="InterPro" id="IPR001308">
    <property type="entry name" value="ETF_a/FixB"/>
</dbReference>
<dbReference type="Gene3D" id="3.40.50.620">
    <property type="entry name" value="HUPs"/>
    <property type="match status" value="1"/>
</dbReference>
<dbReference type="GO" id="GO:0050660">
    <property type="term" value="F:flavin adenine dinucleotide binding"/>
    <property type="evidence" value="ECO:0007669"/>
    <property type="project" value="InterPro"/>
</dbReference>
<sequence>MTILVPIAYTGRGDQVQPTQASLEAITAARTIDTVHAVVLCEPGVSHSLAAALAPFGVEALHVAEDKDAFSFFATSLVDVLSTIAVTDKVAGVLLPDSIINREIAGRVAVRLGSGLASDVVALTDLTHVTHSIFGSQLDVAVEVRGRYPVIVLRNGVVEATEAETVDQHDVDIRTMALPDPTIRRGVRVSQRTEDTPSDRPDLTQAKVVVAGGRGVGSAEGFHKYVEGLADQFGAAVGATRDAVDLGYCGGAIQIGQTGVTVNPDLYIGLGISGAIQHKAGMQNSKHIVVINNDPDAPLFSIADLGIVGDVDDIVPQLIDLLKARS</sequence>
<dbReference type="AlphaFoldDB" id="A0A5E3ZVC5"/>
<feature type="domain" description="Electron transfer flavoprotein alpha/beta-subunit N-terminal" evidence="7">
    <location>
        <begin position="10"/>
        <end position="189"/>
    </location>
</feature>
<gene>
    <name evidence="8" type="primary">etfA</name>
    <name evidence="8" type="ORF">LC603019_00300</name>
</gene>
<evidence type="ECO:0000256" key="4">
    <source>
        <dbReference type="ARBA" id="ARBA00022827"/>
    </source>
</evidence>
<dbReference type="InterPro" id="IPR029035">
    <property type="entry name" value="DHS-like_NAD/FAD-binding_dom"/>
</dbReference>
<keyword evidence="3" id="KW-0285">Flavoprotein</keyword>
<dbReference type="SUPFAM" id="SSF52467">
    <property type="entry name" value="DHS-like NAD/FAD-binding domain"/>
    <property type="match status" value="1"/>
</dbReference>
<evidence type="ECO:0000256" key="3">
    <source>
        <dbReference type="ARBA" id="ARBA00022630"/>
    </source>
</evidence>
<dbReference type="GO" id="GO:0033539">
    <property type="term" value="P:fatty acid beta-oxidation using acyl-CoA dehydrogenase"/>
    <property type="evidence" value="ECO:0007669"/>
    <property type="project" value="TreeGrafter"/>
</dbReference>
<comment type="cofactor">
    <cofactor evidence="6">
        <name>FAD</name>
        <dbReference type="ChEBI" id="CHEBI:57692"/>
    </cofactor>
    <text evidence="6">Binds 1 FAD per dimer.</text>
</comment>
<keyword evidence="9" id="KW-1185">Reference proteome</keyword>
<dbReference type="PIRSF" id="PIRSF000089">
    <property type="entry name" value="Electra_flavoP_a"/>
    <property type="match status" value="1"/>
</dbReference>
<feature type="binding site" evidence="6">
    <location>
        <position position="214"/>
    </location>
    <ligand>
        <name>FAD</name>
        <dbReference type="ChEBI" id="CHEBI:57692"/>
    </ligand>
</feature>
<evidence type="ECO:0000259" key="7">
    <source>
        <dbReference type="SMART" id="SM00893"/>
    </source>
</evidence>
<dbReference type="Pfam" id="PF00766">
    <property type="entry name" value="ETF_alpha"/>
    <property type="match status" value="1"/>
</dbReference>
<evidence type="ECO:0000256" key="5">
    <source>
        <dbReference type="ARBA" id="ARBA00025649"/>
    </source>
</evidence>
<evidence type="ECO:0000256" key="6">
    <source>
        <dbReference type="PIRSR" id="PIRSR000089-1"/>
    </source>
</evidence>
<dbReference type="PANTHER" id="PTHR43153">
    <property type="entry name" value="ELECTRON TRANSFER FLAVOPROTEIN ALPHA"/>
    <property type="match status" value="1"/>
</dbReference>
<dbReference type="Pfam" id="PF01012">
    <property type="entry name" value="ETF"/>
    <property type="match status" value="1"/>
</dbReference>
<protein>
    <submittedName>
        <fullName evidence="8">Electron transfer flavoprotein subunit alpha</fullName>
    </submittedName>
</protein>
<evidence type="ECO:0000313" key="8">
    <source>
        <dbReference type="EMBL" id="VHN99886.1"/>
    </source>
</evidence>
<accession>A0A5E3ZVC5</accession>
<dbReference type="SUPFAM" id="SSF52402">
    <property type="entry name" value="Adenine nucleotide alpha hydrolases-like"/>
    <property type="match status" value="1"/>
</dbReference>
<evidence type="ECO:0000256" key="2">
    <source>
        <dbReference type="ARBA" id="ARBA00011355"/>
    </source>
</evidence>
<dbReference type="Proteomes" id="UP000324288">
    <property type="component" value="Chromosome"/>
</dbReference>
<dbReference type="InterPro" id="IPR014731">
    <property type="entry name" value="ETF_asu_C"/>
</dbReference>
<feature type="binding site" evidence="6">
    <location>
        <begin position="240"/>
        <end position="241"/>
    </location>
    <ligand>
        <name>FAD</name>
        <dbReference type="ChEBI" id="CHEBI:57692"/>
    </ligand>
</feature>
<feature type="binding site" evidence="6">
    <location>
        <begin position="271"/>
        <end position="278"/>
    </location>
    <ligand>
        <name>FAD</name>
        <dbReference type="ChEBI" id="CHEBI:57692"/>
    </ligand>
</feature>
<name>A0A5E3ZVC5_9ACTN</name>
<dbReference type="PANTHER" id="PTHR43153:SF1">
    <property type="entry name" value="ELECTRON TRANSFER FLAVOPROTEIN SUBUNIT ALPHA, MITOCHONDRIAL"/>
    <property type="match status" value="1"/>
</dbReference>
<evidence type="ECO:0000256" key="1">
    <source>
        <dbReference type="ARBA" id="ARBA00005817"/>
    </source>
</evidence>
<comment type="subunit">
    <text evidence="2">Heterodimer of an alpha and a beta subunit.</text>
</comment>
<reference evidence="8 9" key="1">
    <citation type="submission" date="2019-04" db="EMBL/GenBank/DDBJ databases">
        <authorList>
            <person name="Seth-Smith MB H."/>
            <person name="Seth-Smith H."/>
        </authorList>
    </citation>
    <scope>NUCLEOTIDE SEQUENCE [LARGE SCALE GENOMIC DNA]</scope>
    <source>
        <strain evidence="8">USB-603019</strain>
    </source>
</reference>
<proteinExistence type="inferred from homology"/>
<dbReference type="FunFam" id="3.40.50.1220:FF:000001">
    <property type="entry name" value="Electron transfer flavoprotein, alpha subunit"/>
    <property type="match status" value="1"/>
</dbReference>
<dbReference type="InterPro" id="IPR014729">
    <property type="entry name" value="Rossmann-like_a/b/a_fold"/>
</dbReference>